<organism evidence="2 3">
    <name type="scientific">Ceratodon purpureus</name>
    <name type="common">Fire moss</name>
    <name type="synonym">Dicranum purpureum</name>
    <dbReference type="NCBI Taxonomy" id="3225"/>
    <lineage>
        <taxon>Eukaryota</taxon>
        <taxon>Viridiplantae</taxon>
        <taxon>Streptophyta</taxon>
        <taxon>Embryophyta</taxon>
        <taxon>Bryophyta</taxon>
        <taxon>Bryophytina</taxon>
        <taxon>Bryopsida</taxon>
        <taxon>Dicranidae</taxon>
        <taxon>Pseudoditrichales</taxon>
        <taxon>Ditrichaceae</taxon>
        <taxon>Ceratodon</taxon>
    </lineage>
</organism>
<dbReference type="PANTHER" id="PTHR33676:SF3">
    <property type="entry name" value="COLD-REGULATED PROTEIN 27"/>
    <property type="match status" value="1"/>
</dbReference>
<evidence type="ECO:0000256" key="1">
    <source>
        <dbReference type="SAM" id="MobiDB-lite"/>
    </source>
</evidence>
<feature type="region of interest" description="Disordered" evidence="1">
    <location>
        <begin position="162"/>
        <end position="216"/>
    </location>
</feature>
<feature type="compositionally biased region" description="Low complexity" evidence="1">
    <location>
        <begin position="117"/>
        <end position="134"/>
    </location>
</feature>
<gene>
    <name evidence="2" type="ORF">KC19_3G068800</name>
</gene>
<dbReference type="GO" id="GO:0042752">
    <property type="term" value="P:regulation of circadian rhythm"/>
    <property type="evidence" value="ECO:0007669"/>
    <property type="project" value="InterPro"/>
</dbReference>
<evidence type="ECO:0000313" key="3">
    <source>
        <dbReference type="Proteomes" id="UP000822688"/>
    </source>
</evidence>
<keyword evidence="3" id="KW-1185">Reference proteome</keyword>
<dbReference type="GO" id="GO:0009409">
    <property type="term" value="P:response to cold"/>
    <property type="evidence" value="ECO:0007669"/>
    <property type="project" value="InterPro"/>
</dbReference>
<accession>A0A8T0IJB4</accession>
<sequence>MFRPGLNARCRARLGTGIVAHNNNSVEVWNVQIRGTSEGVQQWPHHKPLSLERSASEATVRAKEALLGVAAPGNLRKQQSGAMLASVPSLCPASSKQTPSNHTSDSYARKSDDMESSAESGGSSESSTMSDGDSVNINNSQYLLRSTSGASMVTSDVEIKERETKALPGSGSILEENEGENEVDVNTRPESPARNSDSDTHSIQREPESAATTWTDDKHSSFLNSMEATFVKSLYSQQGLGHLGVYGNSAQIDDSEQDCVESRPVDAYGCCTSHPTELFELVQGGHQQKSYYRPQGLEPPQATTAVLANPWVRHFKQKIMTSEYGPNHHSACPAEVAAPGKEVSVVDVSQINQTNIERDEIMTDASTKHSDAEEKEQCGASEDIDNKEIQSGVEALEVEQGLRLWQNRLHIGGQTMTNPTSRKDMASWVLKRPPAFEENGDIFVTKRIKSTQQELAQKDLEMLEQYNAKQRVESVQAAVEHSEQAPLEHARKAVEACFEQPGASLASEHKDARKVVGRSAMDQVVPLLGRMDSYESKSSVSFPDLNAPFNLSTGAACATGEPGSEGREKKNLSSVPDLNAPLRILVGSAYTTNQATINFTKDGEAIATAWSPRPEAGSMEERYFQDLAGASYQPYGQGCDDDGSNLSLELQTKCLEAGEAYECEPQLSPMSNSRTWTWGLGGLRRRLHDTVVPAQPSRPLRDGIHFSDPVLFRSSGQQV</sequence>
<dbReference type="AlphaFoldDB" id="A0A8T0IJB4"/>
<feature type="compositionally biased region" description="Polar residues" evidence="1">
    <location>
        <begin position="92"/>
        <end position="106"/>
    </location>
</feature>
<feature type="region of interest" description="Disordered" evidence="1">
    <location>
        <begin position="89"/>
        <end position="136"/>
    </location>
</feature>
<proteinExistence type="predicted"/>
<dbReference type="PANTHER" id="PTHR33676">
    <property type="entry name" value="COLD REGULATED PROTEIN 27"/>
    <property type="match status" value="1"/>
</dbReference>
<comment type="caution">
    <text evidence="2">The sequence shown here is derived from an EMBL/GenBank/DDBJ whole genome shotgun (WGS) entry which is preliminary data.</text>
</comment>
<name>A0A8T0IJB4_CERPU</name>
<dbReference type="Proteomes" id="UP000822688">
    <property type="component" value="Chromosome 3"/>
</dbReference>
<reference evidence="2" key="1">
    <citation type="submission" date="2020-06" db="EMBL/GenBank/DDBJ databases">
        <title>WGS assembly of Ceratodon purpureus strain R40.</title>
        <authorList>
            <person name="Carey S.B."/>
            <person name="Jenkins J."/>
            <person name="Shu S."/>
            <person name="Lovell J.T."/>
            <person name="Sreedasyam A."/>
            <person name="Maumus F."/>
            <person name="Tiley G.P."/>
            <person name="Fernandez-Pozo N."/>
            <person name="Barry K."/>
            <person name="Chen C."/>
            <person name="Wang M."/>
            <person name="Lipzen A."/>
            <person name="Daum C."/>
            <person name="Saski C.A."/>
            <person name="Payton A.C."/>
            <person name="Mcbreen J.C."/>
            <person name="Conrad R.E."/>
            <person name="Kollar L.M."/>
            <person name="Olsson S."/>
            <person name="Huttunen S."/>
            <person name="Landis J.B."/>
            <person name="Wickett N.J."/>
            <person name="Johnson M.G."/>
            <person name="Rensing S.A."/>
            <person name="Grimwood J."/>
            <person name="Schmutz J."/>
            <person name="Mcdaniel S.F."/>
        </authorList>
    </citation>
    <scope>NUCLEOTIDE SEQUENCE</scope>
    <source>
        <strain evidence="2">R40</strain>
    </source>
</reference>
<evidence type="ECO:0000313" key="2">
    <source>
        <dbReference type="EMBL" id="KAG0582553.1"/>
    </source>
</evidence>
<dbReference type="InterPro" id="IPR044678">
    <property type="entry name" value="COR27/28"/>
</dbReference>
<protein>
    <submittedName>
        <fullName evidence="2">Uncharacterized protein</fullName>
    </submittedName>
</protein>
<dbReference type="EMBL" id="CM026423">
    <property type="protein sequence ID" value="KAG0582553.1"/>
    <property type="molecule type" value="Genomic_DNA"/>
</dbReference>
<feature type="compositionally biased region" description="Basic and acidic residues" evidence="1">
    <location>
        <begin position="196"/>
        <end position="208"/>
    </location>
</feature>